<dbReference type="Gene3D" id="3.30.40.10">
    <property type="entry name" value="Zinc/RING finger domain, C3HC4 (zinc finger)"/>
    <property type="match status" value="1"/>
</dbReference>
<dbReference type="InterPro" id="IPR051628">
    <property type="entry name" value="LUBAC_E3_Ligases"/>
</dbReference>
<dbReference type="SMART" id="SM00647">
    <property type="entry name" value="IBR"/>
    <property type="match status" value="1"/>
</dbReference>
<comment type="pathway">
    <text evidence="1">Protein modification; protein ubiquitination.</text>
</comment>
<feature type="compositionally biased region" description="Low complexity" evidence="8">
    <location>
        <begin position="596"/>
        <end position="617"/>
    </location>
</feature>
<dbReference type="GO" id="GO:0016740">
    <property type="term" value="F:transferase activity"/>
    <property type="evidence" value="ECO:0007669"/>
    <property type="project" value="UniProtKB-KW"/>
</dbReference>
<evidence type="ECO:0000256" key="8">
    <source>
        <dbReference type="SAM" id="MobiDB-lite"/>
    </source>
</evidence>
<feature type="region of interest" description="Disordered" evidence="8">
    <location>
        <begin position="1"/>
        <end position="142"/>
    </location>
</feature>
<keyword evidence="2" id="KW-0808">Transferase</keyword>
<dbReference type="Pfam" id="PF26200">
    <property type="entry name" value="Rcat_RNF216"/>
    <property type="match status" value="1"/>
</dbReference>
<evidence type="ECO:0000256" key="6">
    <source>
        <dbReference type="ARBA" id="ARBA00022786"/>
    </source>
</evidence>
<evidence type="ECO:0000256" key="7">
    <source>
        <dbReference type="ARBA" id="ARBA00022833"/>
    </source>
</evidence>
<proteinExistence type="predicted"/>
<evidence type="ECO:0000259" key="9">
    <source>
        <dbReference type="PROSITE" id="PS51873"/>
    </source>
</evidence>
<dbReference type="GO" id="GO:0008270">
    <property type="term" value="F:zinc ion binding"/>
    <property type="evidence" value="ECO:0007669"/>
    <property type="project" value="UniProtKB-KW"/>
</dbReference>
<feature type="compositionally biased region" description="Basic residues" evidence="8">
    <location>
        <begin position="29"/>
        <end position="45"/>
    </location>
</feature>
<organism evidence="10 11">
    <name type="scientific">Cyclotella atomus</name>
    <dbReference type="NCBI Taxonomy" id="382360"/>
    <lineage>
        <taxon>Eukaryota</taxon>
        <taxon>Sar</taxon>
        <taxon>Stramenopiles</taxon>
        <taxon>Ochrophyta</taxon>
        <taxon>Bacillariophyta</taxon>
        <taxon>Coscinodiscophyceae</taxon>
        <taxon>Thalassiosirophycidae</taxon>
        <taxon>Stephanodiscales</taxon>
        <taxon>Stephanodiscaceae</taxon>
        <taxon>Cyclotella</taxon>
    </lineage>
</organism>
<dbReference type="PROSITE" id="PS51873">
    <property type="entry name" value="TRIAD"/>
    <property type="match status" value="1"/>
</dbReference>
<keyword evidence="6" id="KW-0833">Ubl conjugation pathway</keyword>
<dbReference type="Gene3D" id="1.20.120.1750">
    <property type="match status" value="1"/>
</dbReference>
<feature type="compositionally biased region" description="Basic residues" evidence="8">
    <location>
        <begin position="539"/>
        <end position="550"/>
    </location>
</feature>
<gene>
    <name evidence="10" type="ORF">ACHAWO_000157</name>
</gene>
<keyword evidence="4" id="KW-0677">Repeat</keyword>
<dbReference type="SUPFAM" id="SSF57850">
    <property type="entry name" value="RING/U-box"/>
    <property type="match status" value="3"/>
</dbReference>
<feature type="region of interest" description="Disordered" evidence="8">
    <location>
        <begin position="524"/>
        <end position="639"/>
    </location>
</feature>
<dbReference type="InterPro" id="IPR013083">
    <property type="entry name" value="Znf_RING/FYVE/PHD"/>
</dbReference>
<dbReference type="AlphaFoldDB" id="A0ABD3N1I0"/>
<keyword evidence="3" id="KW-0479">Metal-binding</keyword>
<dbReference type="PANTHER" id="PTHR22770">
    <property type="entry name" value="UBIQUITIN CONJUGATING ENZYME 7 INTERACTING PROTEIN-RELATED"/>
    <property type="match status" value="1"/>
</dbReference>
<dbReference type="EMBL" id="JALLPJ020001321">
    <property type="protein sequence ID" value="KAL3769968.1"/>
    <property type="molecule type" value="Genomic_DNA"/>
</dbReference>
<evidence type="ECO:0000313" key="11">
    <source>
        <dbReference type="Proteomes" id="UP001530400"/>
    </source>
</evidence>
<dbReference type="CDD" id="cd16630">
    <property type="entry name" value="RING-HC_RBR_RNF216"/>
    <property type="match status" value="1"/>
</dbReference>
<dbReference type="Pfam" id="PF26191">
    <property type="entry name" value="RING-HC_RBR_RNF216"/>
    <property type="match status" value="1"/>
</dbReference>
<feature type="compositionally biased region" description="Polar residues" evidence="8">
    <location>
        <begin position="113"/>
        <end position="122"/>
    </location>
</feature>
<evidence type="ECO:0000313" key="10">
    <source>
        <dbReference type="EMBL" id="KAL3769968.1"/>
    </source>
</evidence>
<dbReference type="Pfam" id="PF01485">
    <property type="entry name" value="IBR"/>
    <property type="match status" value="1"/>
</dbReference>
<dbReference type="Proteomes" id="UP001530400">
    <property type="component" value="Unassembled WGS sequence"/>
</dbReference>
<protein>
    <recommendedName>
        <fullName evidence="9">RING-type domain-containing protein</fullName>
    </recommendedName>
</protein>
<dbReference type="InterPro" id="IPR002867">
    <property type="entry name" value="IBR_dom"/>
</dbReference>
<feature type="domain" description="RING-type" evidence="9">
    <location>
        <begin position="261"/>
        <end position="490"/>
    </location>
</feature>
<keyword evidence="7" id="KW-0862">Zinc</keyword>
<dbReference type="CDD" id="cd20339">
    <property type="entry name" value="BRcat_RBR_RNF216"/>
    <property type="match status" value="1"/>
</dbReference>
<reference evidence="10 11" key="1">
    <citation type="submission" date="2024-10" db="EMBL/GenBank/DDBJ databases">
        <title>Updated reference genomes for cyclostephanoid diatoms.</title>
        <authorList>
            <person name="Roberts W.R."/>
            <person name="Alverson A.J."/>
        </authorList>
    </citation>
    <scope>NUCLEOTIDE SEQUENCE [LARGE SCALE GENOMIC DNA]</scope>
    <source>
        <strain evidence="10 11">AJA010-31</strain>
    </source>
</reference>
<evidence type="ECO:0000256" key="5">
    <source>
        <dbReference type="ARBA" id="ARBA00022771"/>
    </source>
</evidence>
<evidence type="ECO:0000256" key="3">
    <source>
        <dbReference type="ARBA" id="ARBA00022723"/>
    </source>
</evidence>
<sequence>MSSHSVFRESPSPSTRRKRHNNPLMSARDHRRYANGSDRRRKSPRFKNEVIDLGSDDETPNNNGVHYARNKQERVGQRCKRQRNFGKTELESIKRRKDRRRRDVGNPEVINLDSDTSPSTTPKRPAHTLGKQRNSTNSRESDVEIVEIYSPAAAVARNTLQSPCAAAASSVLSRKRHPEKPAVDRIREVFPTLSRSKVECILDMAQKYSQEEDDLVQIVMTVLADDPTGESVNERVFAAAAVGGRIDPEDNVDSGAGQKVAQLECNCCFVEYDFEEMVSCKAGHLFCKTCLQKHTETRVFGLGNFGVDASKGKGKAVEILCMHSDGCAVGFNEGHLRRALSEKVMKKYDELQYQAVVEGFKDTSKCPKCDYIAFAEGAVSTFHCPQCNFKSCRECGEEAHPGIRCDQVESKNETSGRNKVEEAMTNAVIRKCPRPFCRKPFMKTDGCNKITCSCGAFICYICRKEIPTQVAYKHFCQTPHCNHSSCNKCGLYADADSADKEAMKKAAKEAAKSVSTGRKGVTVDVDALLKNPQPDPPRKYARRGGHRAHHQQPINTRPAAMHGPYHPHQHIPQQHFHHPPQLYNGPQQHFPPPPQQQFNNGPFPNQFHPHPHQNPGFHHGGGHNRHGNGGNPYARNNRR</sequence>
<name>A0ABD3N1I0_9STRA</name>
<comment type="caution">
    <text evidence="10">The sequence shown here is derived from an EMBL/GenBank/DDBJ whole genome shotgun (WGS) entry which is preliminary data.</text>
</comment>
<evidence type="ECO:0000256" key="1">
    <source>
        <dbReference type="ARBA" id="ARBA00004906"/>
    </source>
</evidence>
<dbReference type="InterPro" id="IPR044066">
    <property type="entry name" value="TRIAD_supradom"/>
</dbReference>
<dbReference type="PANTHER" id="PTHR22770:SF47">
    <property type="entry name" value="E3 UBIQUITIN-PROTEIN LIGASE RNF216"/>
    <property type="match status" value="1"/>
</dbReference>
<keyword evidence="11" id="KW-1185">Reference proteome</keyword>
<dbReference type="InterPro" id="IPR047544">
    <property type="entry name" value="RING-HC_RBR_RNF216"/>
</dbReference>
<dbReference type="InterPro" id="IPR047545">
    <property type="entry name" value="BRcat_RBR_RNF216"/>
</dbReference>
<evidence type="ECO:0000256" key="4">
    <source>
        <dbReference type="ARBA" id="ARBA00022737"/>
    </source>
</evidence>
<dbReference type="InterPro" id="IPR047546">
    <property type="entry name" value="Rcat_RBR_RNF216"/>
</dbReference>
<dbReference type="CDD" id="cd20353">
    <property type="entry name" value="Rcat_RBR_RNF216"/>
    <property type="match status" value="1"/>
</dbReference>
<accession>A0ABD3N1I0</accession>
<keyword evidence="5" id="KW-0863">Zinc-finger</keyword>
<evidence type="ECO:0000256" key="2">
    <source>
        <dbReference type="ARBA" id="ARBA00022679"/>
    </source>
</evidence>
<feature type="compositionally biased region" description="Low complexity" evidence="8">
    <location>
        <begin position="562"/>
        <end position="588"/>
    </location>
</feature>